<name>A0A1G2PVK3_9BACT</name>
<evidence type="ECO:0000313" key="3">
    <source>
        <dbReference type="Proteomes" id="UP000176951"/>
    </source>
</evidence>
<evidence type="ECO:0000313" key="2">
    <source>
        <dbReference type="EMBL" id="OHA51612.1"/>
    </source>
</evidence>
<keyword evidence="1" id="KW-0472">Membrane</keyword>
<comment type="caution">
    <text evidence="2">The sequence shown here is derived from an EMBL/GenBank/DDBJ whole genome shotgun (WGS) entry which is preliminary data.</text>
</comment>
<gene>
    <name evidence="2" type="ORF">A3A97_04330</name>
</gene>
<dbReference type="EMBL" id="MHSW01000020">
    <property type="protein sequence ID" value="OHA51612.1"/>
    <property type="molecule type" value="Genomic_DNA"/>
</dbReference>
<protein>
    <submittedName>
        <fullName evidence="2">Uncharacterized protein</fullName>
    </submittedName>
</protein>
<keyword evidence="1" id="KW-1133">Transmembrane helix</keyword>
<dbReference type="AlphaFoldDB" id="A0A1G2PVK3"/>
<evidence type="ECO:0000256" key="1">
    <source>
        <dbReference type="SAM" id="Phobius"/>
    </source>
</evidence>
<dbReference type="Proteomes" id="UP000176951">
    <property type="component" value="Unassembled WGS sequence"/>
</dbReference>
<accession>A0A1G2PVK3</accession>
<reference evidence="2 3" key="1">
    <citation type="journal article" date="2016" name="Nat. Commun.">
        <title>Thousands of microbial genomes shed light on interconnected biogeochemical processes in an aquifer system.</title>
        <authorList>
            <person name="Anantharaman K."/>
            <person name="Brown C.T."/>
            <person name="Hug L.A."/>
            <person name="Sharon I."/>
            <person name="Castelle C.J."/>
            <person name="Probst A.J."/>
            <person name="Thomas B.C."/>
            <person name="Singh A."/>
            <person name="Wilkins M.J."/>
            <person name="Karaoz U."/>
            <person name="Brodie E.L."/>
            <person name="Williams K.H."/>
            <person name="Hubbard S.S."/>
            <person name="Banfield J.F."/>
        </authorList>
    </citation>
    <scope>NUCLEOTIDE SEQUENCE [LARGE SCALE GENOMIC DNA]</scope>
</reference>
<proteinExistence type="predicted"/>
<keyword evidence="1" id="KW-0812">Transmembrane</keyword>
<feature type="transmembrane region" description="Helical" evidence="1">
    <location>
        <begin position="62"/>
        <end position="82"/>
    </location>
</feature>
<organism evidence="2 3">
    <name type="scientific">Candidatus Terrybacteria bacterium RIFCSPLOWO2_01_FULL_40_23</name>
    <dbReference type="NCBI Taxonomy" id="1802366"/>
    <lineage>
        <taxon>Bacteria</taxon>
        <taxon>Candidatus Terryibacteriota</taxon>
    </lineage>
</organism>
<sequence>MLYHWQYLYSQLLKFLSKLLPRCRQLPAPLLPIALTYVVQAETARLFLNNAFLEYVNTAIQAVAQILITVWVIQFTTITIIADRLMEHAVLQ</sequence>